<keyword evidence="2" id="KW-1185">Reference proteome</keyword>
<dbReference type="EMBL" id="JAULRT010000035">
    <property type="protein sequence ID" value="MDO3381363.1"/>
    <property type="molecule type" value="Genomic_DNA"/>
</dbReference>
<dbReference type="Pfam" id="PF04820">
    <property type="entry name" value="Trp_halogenase"/>
    <property type="match status" value="1"/>
</dbReference>
<gene>
    <name evidence="1" type="ORF">QWI16_04205</name>
</gene>
<proteinExistence type="predicted"/>
<evidence type="ECO:0000313" key="1">
    <source>
        <dbReference type="EMBL" id="MDO3381363.1"/>
    </source>
</evidence>
<sequence>MRSDSIKNIVVVGGGTAGWITAGILAAKCALEQGRNLTVTLVESPTVGTVGVGEGTWPSMRTTLKDLGVCEADFIRACDATFKQGARFNRWVDGSESDFYYHPLMLPAYFAPLNSLIHWLGCDLNTEDLSYSTASCYQEAACEAGLAPKAITTPQYQGVLNYAYHLDTHKFSEFIKKHCIETLNVVHKVSDVTGVRTEEDGAISSLILQDNTELPGDFYIDCSGFSGVLIDKHFHIPFADRSEVLFCDRALAVQCPYDQAGAIASHTVSTATGSGWIWDIGLQSRRGVGHVYSSRYCSDSDAEQVLRRHLGEKSRDLPIKSIRYTPGHRERFWVKNCVAVGLSAGFVEPLEASSILLVELSAYWIAEKLPLRRSELWRCEKQFNDIFQYRWNSIIEFLKLHYCLSSRKDTPFWRDNTSASSIPASLIDKLERWKEKSPSVLDFLSRADVFPLESYCFVMYGMNFKTSTHDPGKNRLEKIQAKIDQYRKETDKVLAFLPQNRTLLNAINEHGLQRI</sequence>
<dbReference type="InterPro" id="IPR036188">
    <property type="entry name" value="FAD/NAD-bd_sf"/>
</dbReference>
<dbReference type="InterPro" id="IPR033856">
    <property type="entry name" value="Trp_halogen"/>
</dbReference>
<dbReference type="InterPro" id="IPR006905">
    <property type="entry name" value="Flavin_halogenase"/>
</dbReference>
<dbReference type="Gene3D" id="3.50.50.60">
    <property type="entry name" value="FAD/NAD(P)-binding domain"/>
    <property type="match status" value="1"/>
</dbReference>
<dbReference type="PIRSF" id="PIRSF011396">
    <property type="entry name" value="Trp_halogenase"/>
    <property type="match status" value="1"/>
</dbReference>
<accession>A0ABT8TBG9</accession>
<dbReference type="PANTHER" id="PTHR43747">
    <property type="entry name" value="FAD-BINDING PROTEIN"/>
    <property type="match status" value="1"/>
</dbReference>
<organism evidence="1 2">
    <name type="scientific">Gilvimarinus algae</name>
    <dbReference type="NCBI Taxonomy" id="3058037"/>
    <lineage>
        <taxon>Bacteria</taxon>
        <taxon>Pseudomonadati</taxon>
        <taxon>Pseudomonadota</taxon>
        <taxon>Gammaproteobacteria</taxon>
        <taxon>Cellvibrionales</taxon>
        <taxon>Cellvibrionaceae</taxon>
        <taxon>Gilvimarinus</taxon>
    </lineage>
</organism>
<dbReference type="SUPFAM" id="SSF51905">
    <property type="entry name" value="FAD/NAD(P)-binding domain"/>
    <property type="match status" value="1"/>
</dbReference>
<name>A0ABT8TBG9_9GAMM</name>
<dbReference type="PANTHER" id="PTHR43747:SF4">
    <property type="entry name" value="FLAVIN-DEPENDENT TRYPTOPHAN HALOGENASE"/>
    <property type="match status" value="1"/>
</dbReference>
<dbReference type="RefSeq" id="WP_302711500.1">
    <property type="nucleotide sequence ID" value="NZ_JAULRT010000035.1"/>
</dbReference>
<evidence type="ECO:0000313" key="2">
    <source>
        <dbReference type="Proteomes" id="UP001168380"/>
    </source>
</evidence>
<dbReference type="Proteomes" id="UP001168380">
    <property type="component" value="Unassembled WGS sequence"/>
</dbReference>
<reference evidence="1" key="1">
    <citation type="submission" date="2023-07" db="EMBL/GenBank/DDBJ databases">
        <title>Gilvimarinus algae sp. nov., isolated from the surface of Kelp.</title>
        <authorList>
            <person name="Sun Y.Y."/>
            <person name="Gong Y."/>
            <person name="Du Z.J."/>
        </authorList>
    </citation>
    <scope>NUCLEOTIDE SEQUENCE</scope>
    <source>
        <strain evidence="1">SDUM040014</strain>
    </source>
</reference>
<protein>
    <submittedName>
        <fullName evidence="1">Tryptophan 7-halogenase</fullName>
    </submittedName>
</protein>
<dbReference type="InterPro" id="IPR050816">
    <property type="entry name" value="Flavin-dep_Halogenase_NPB"/>
</dbReference>
<comment type="caution">
    <text evidence="1">The sequence shown here is derived from an EMBL/GenBank/DDBJ whole genome shotgun (WGS) entry which is preliminary data.</text>
</comment>